<organism evidence="2 3">
    <name type="scientific">Caenorhabditis elegans</name>
    <dbReference type="NCBI Taxonomy" id="6239"/>
    <lineage>
        <taxon>Eukaryota</taxon>
        <taxon>Metazoa</taxon>
        <taxon>Ecdysozoa</taxon>
        <taxon>Nematoda</taxon>
        <taxon>Chromadorea</taxon>
        <taxon>Rhabditida</taxon>
        <taxon>Rhabditina</taxon>
        <taxon>Rhabditomorpha</taxon>
        <taxon>Rhabditoidea</taxon>
        <taxon>Rhabditidae</taxon>
        <taxon>Peloderinae</taxon>
        <taxon>Caenorhabditis</taxon>
    </lineage>
</organism>
<sequence>MEQKDLQSDKKGRFPMVLADQN</sequence>
<evidence type="ECO:0000256" key="1">
    <source>
        <dbReference type="SAM" id="MobiDB-lite"/>
    </source>
</evidence>
<name>F5GU51_CAEEL</name>
<dbReference type="HOGENOM" id="CLU_3425200_0_0_1"/>
<dbReference type="AlphaFoldDB" id="F5GU51"/>
<dbReference type="ExpressionAtlas" id="F5GU51">
    <property type="expression patterns" value="baseline and differential"/>
</dbReference>
<evidence type="ECO:0000313" key="4">
    <source>
        <dbReference type="WormBase" id="F19G12.9a"/>
    </source>
</evidence>
<protein>
    <submittedName>
        <fullName evidence="2">Transposase</fullName>
    </submittedName>
</protein>
<dbReference type="AGR" id="WB:WBGene00195185"/>
<feature type="region of interest" description="Disordered" evidence="1">
    <location>
        <begin position="1"/>
        <end position="22"/>
    </location>
</feature>
<dbReference type="Bgee" id="WBGene00195185">
    <property type="expression patterns" value="Expressed in larva and 3 other cell types or tissues"/>
</dbReference>
<proteinExistence type="predicted"/>
<dbReference type="EMBL" id="BX284606">
    <property type="protein sequence ID" value="CCD69739.1"/>
    <property type="molecule type" value="Genomic_DNA"/>
</dbReference>
<dbReference type="Proteomes" id="UP000001940">
    <property type="component" value="Chromosome X"/>
</dbReference>
<evidence type="ECO:0000313" key="2">
    <source>
        <dbReference type="EMBL" id="CCD69739.1"/>
    </source>
</evidence>
<evidence type="ECO:0000313" key="3">
    <source>
        <dbReference type="Proteomes" id="UP000001940"/>
    </source>
</evidence>
<gene>
    <name evidence="2" type="ORF">CELE_F19G12.9</name>
    <name evidence="2 4" type="ORF">F19G12.9</name>
</gene>
<keyword evidence="3" id="KW-1185">Reference proteome</keyword>
<accession>F5GU51</accession>
<feature type="compositionally biased region" description="Basic and acidic residues" evidence="1">
    <location>
        <begin position="1"/>
        <end position="12"/>
    </location>
</feature>
<dbReference type="WormBase" id="F19G12.9a">
    <property type="protein sequence ID" value="CE45210"/>
    <property type="gene ID" value="WBGene00195185"/>
</dbReference>
<reference evidence="2 3" key="1">
    <citation type="journal article" date="1998" name="Science">
        <title>Genome sequence of the nematode C. elegans: a platform for investigating biology.</title>
        <authorList>
            <consortium name="The C. elegans sequencing consortium"/>
            <person name="Sulson J.E."/>
            <person name="Waterston R."/>
        </authorList>
    </citation>
    <scope>NUCLEOTIDE SEQUENCE [LARGE SCALE GENOMIC DNA]</scope>
    <source>
        <strain evidence="2 3">Bristol N2</strain>
    </source>
</reference>